<accession>A0A0F9FU63</accession>
<gene>
    <name evidence="2" type="ORF">LCGC14_2200650</name>
</gene>
<dbReference type="Pfam" id="PF13020">
    <property type="entry name" value="NOV_C"/>
    <property type="match status" value="1"/>
</dbReference>
<dbReference type="AlphaFoldDB" id="A0A0F9FU63"/>
<dbReference type="InterPro" id="IPR024975">
    <property type="entry name" value="NOV_C"/>
</dbReference>
<protein>
    <recommendedName>
        <fullName evidence="1">Protein NO VEIN C-terminal domain-containing protein</fullName>
    </recommendedName>
</protein>
<organism evidence="2">
    <name type="scientific">marine sediment metagenome</name>
    <dbReference type="NCBI Taxonomy" id="412755"/>
    <lineage>
        <taxon>unclassified sequences</taxon>
        <taxon>metagenomes</taxon>
        <taxon>ecological metagenomes</taxon>
    </lineage>
</organism>
<evidence type="ECO:0000259" key="1">
    <source>
        <dbReference type="Pfam" id="PF13020"/>
    </source>
</evidence>
<evidence type="ECO:0000313" key="2">
    <source>
        <dbReference type="EMBL" id="KKL60905.1"/>
    </source>
</evidence>
<proteinExistence type="predicted"/>
<dbReference type="EMBL" id="LAZR01028991">
    <property type="protein sequence ID" value="KKL60905.1"/>
    <property type="molecule type" value="Genomic_DNA"/>
</dbReference>
<sequence>MKPQNELALVVAYFFSRLDRRGYVLLGYKNFTDATRRVGEILGVKVNTIKNMRDEFDPYHQNNRIGWKRELRRSRLKVVETFQGTDDDVLLEIVKGILSGESSEEVFKDIHLLFGESAVNKSTPVSKHAFIIRGPTGKAAERFFIEYYNKNQLPITGELVDMREMGCGYDFGINNGGEKYFIEVKGLASNGGGILFTNKEWKVARDRKDKYYLVVVRNVSNSPRLSIIQNPASKLKAKRNIYTTIQVNWNVSQRVLNSEIAT</sequence>
<comment type="caution">
    <text evidence="2">The sequence shown here is derived from an EMBL/GenBank/DDBJ whole genome shotgun (WGS) entry which is preliminary data.</text>
</comment>
<reference evidence="2" key="1">
    <citation type="journal article" date="2015" name="Nature">
        <title>Complex archaea that bridge the gap between prokaryotes and eukaryotes.</title>
        <authorList>
            <person name="Spang A."/>
            <person name="Saw J.H."/>
            <person name="Jorgensen S.L."/>
            <person name="Zaremba-Niedzwiedzka K."/>
            <person name="Martijn J."/>
            <person name="Lind A.E."/>
            <person name="van Eijk R."/>
            <person name="Schleper C."/>
            <person name="Guy L."/>
            <person name="Ettema T.J."/>
        </authorList>
    </citation>
    <scope>NUCLEOTIDE SEQUENCE</scope>
</reference>
<feature type="domain" description="Protein NO VEIN C-terminal" evidence="1">
    <location>
        <begin position="140"/>
        <end position="228"/>
    </location>
</feature>
<name>A0A0F9FU63_9ZZZZ</name>